<dbReference type="OMA" id="YLGPDLC"/>
<organism evidence="5">
    <name type="scientific">Eucalyptus grandis</name>
    <name type="common">Flooded gum</name>
    <dbReference type="NCBI Taxonomy" id="71139"/>
    <lineage>
        <taxon>Eukaryota</taxon>
        <taxon>Viridiplantae</taxon>
        <taxon>Streptophyta</taxon>
        <taxon>Embryophyta</taxon>
        <taxon>Tracheophyta</taxon>
        <taxon>Spermatophyta</taxon>
        <taxon>Magnoliopsida</taxon>
        <taxon>eudicotyledons</taxon>
        <taxon>Gunneridae</taxon>
        <taxon>Pentapetalae</taxon>
        <taxon>rosids</taxon>
        <taxon>malvids</taxon>
        <taxon>Myrtales</taxon>
        <taxon>Myrtaceae</taxon>
        <taxon>Myrtoideae</taxon>
        <taxon>Eucalypteae</taxon>
        <taxon>Eucalyptus</taxon>
    </lineage>
</organism>
<keyword evidence="1" id="KW-0489">Methyltransferase</keyword>
<keyword evidence="3" id="KW-0479">Metal-binding</keyword>
<keyword evidence="4" id="KW-0460">Magnesium</keyword>
<evidence type="ECO:0000313" key="5">
    <source>
        <dbReference type="EMBL" id="KCW52301.1"/>
    </source>
</evidence>
<dbReference type="AlphaFoldDB" id="A0A059AF63"/>
<evidence type="ECO:0000256" key="4">
    <source>
        <dbReference type="ARBA" id="ARBA00022842"/>
    </source>
</evidence>
<accession>A0A059AF63</accession>
<evidence type="ECO:0000256" key="3">
    <source>
        <dbReference type="ARBA" id="ARBA00022723"/>
    </source>
</evidence>
<dbReference type="InterPro" id="IPR005299">
    <property type="entry name" value="MeTrfase_7"/>
</dbReference>
<dbReference type="Pfam" id="PF03492">
    <property type="entry name" value="Methyltransf_7"/>
    <property type="match status" value="1"/>
</dbReference>
<dbReference type="InterPro" id="IPR042086">
    <property type="entry name" value="MeTrfase_capping"/>
</dbReference>
<dbReference type="GO" id="GO:0008757">
    <property type="term" value="F:S-adenosylmethionine-dependent methyltransferase activity"/>
    <property type="evidence" value="ECO:0000318"/>
    <property type="project" value="GO_Central"/>
</dbReference>
<dbReference type="eggNOG" id="ENOG502QQYU">
    <property type="taxonomic scope" value="Eukaryota"/>
</dbReference>
<dbReference type="InterPro" id="IPR029063">
    <property type="entry name" value="SAM-dependent_MTases_sf"/>
</dbReference>
<keyword evidence="2" id="KW-0808">Transferase</keyword>
<dbReference type="GO" id="GO:0032259">
    <property type="term" value="P:methylation"/>
    <property type="evidence" value="ECO:0000318"/>
    <property type="project" value="GO_Central"/>
</dbReference>
<dbReference type="KEGG" id="egr:104422251"/>
<dbReference type="InParanoid" id="A0A059AF63"/>
<evidence type="ECO:0000256" key="2">
    <source>
        <dbReference type="ARBA" id="ARBA00022679"/>
    </source>
</evidence>
<sequence>MESPPFSSTMVSSASAKDVASEPNSSAIEWHSRRWTWGGPISLHRVLCMQGGDDDGSYAKNSDAPASAVTLSKPLLLNAIQSMKLFLASKHDDSLRIADLGCATGYNTLATVNMVVEALRKRYVEELGFEPEFEAFFSDLPSNDFNYLFRTLSGVVPADYSREMSRRRYFAAGVPGSFYHRLFPRAKLHVAVSLSALHWLSQIPEEVTNKSSPAWNRGRAWIDGAKDEVVEAYARQSEEDLDDFLRCRKEEIVEGGMLFMLMGGRPSSRQPCYQLGDPDSRDKHPFTTSMDQAWQELLDEGLIDEEARDGFNIPAYMRSTEEVERAMAKCGGFEIQRMEYRRIREHSEEKQEEWSRDPASYGRSKANLVRATLGPIVEAHLGRPLARELFDRFQRRVSADLGLLAKTCFYGVIVVCAIRK</sequence>
<proteinExistence type="predicted"/>
<dbReference type="Gene3D" id="1.10.1200.270">
    <property type="entry name" value="Methyltransferase, alpha-helical capping domain"/>
    <property type="match status" value="1"/>
</dbReference>
<gene>
    <name evidence="5" type="ORF">EUGRSUZ_J01721</name>
</gene>
<dbReference type="EMBL" id="KK198762">
    <property type="protein sequence ID" value="KCW52301.1"/>
    <property type="molecule type" value="Genomic_DNA"/>
</dbReference>
<dbReference type="PANTHER" id="PTHR31009">
    <property type="entry name" value="S-ADENOSYL-L-METHIONINE:CARBOXYL METHYLTRANSFERASE FAMILY PROTEIN"/>
    <property type="match status" value="1"/>
</dbReference>
<protein>
    <recommendedName>
        <fullName evidence="6">Gibberellic acid methyltransferase 2</fullName>
    </recommendedName>
</protein>
<dbReference type="Gramene" id="KCW52301">
    <property type="protein sequence ID" value="KCW52301"/>
    <property type="gene ID" value="EUGRSUZ_J01721"/>
</dbReference>
<dbReference type="GO" id="GO:0046872">
    <property type="term" value="F:metal ion binding"/>
    <property type="evidence" value="ECO:0007669"/>
    <property type="project" value="UniProtKB-KW"/>
</dbReference>
<name>A0A059AF63_EUCGR</name>
<evidence type="ECO:0000256" key="1">
    <source>
        <dbReference type="ARBA" id="ARBA00022603"/>
    </source>
</evidence>
<dbReference type="OrthoDB" id="1523883at2759"/>
<dbReference type="Gene3D" id="3.40.50.150">
    <property type="entry name" value="Vaccinia Virus protein VP39"/>
    <property type="match status" value="1"/>
</dbReference>
<evidence type="ECO:0008006" key="6">
    <source>
        <dbReference type="Google" id="ProtNLM"/>
    </source>
</evidence>
<reference evidence="5" key="1">
    <citation type="submission" date="2013-07" db="EMBL/GenBank/DDBJ databases">
        <title>The genome of Eucalyptus grandis.</title>
        <authorList>
            <person name="Schmutz J."/>
            <person name="Hayes R."/>
            <person name="Myburg A."/>
            <person name="Tuskan G."/>
            <person name="Grattapaglia D."/>
            <person name="Rokhsar D.S."/>
        </authorList>
    </citation>
    <scope>NUCLEOTIDE SEQUENCE</scope>
    <source>
        <tissue evidence="5">Leaf extractions</tissue>
    </source>
</reference>
<dbReference type="SUPFAM" id="SSF53335">
    <property type="entry name" value="S-adenosyl-L-methionine-dependent methyltransferases"/>
    <property type="match status" value="1"/>
</dbReference>